<dbReference type="PANTHER" id="PTHR37938:SF1">
    <property type="entry name" value="BLL0215 PROTEIN"/>
    <property type="match status" value="1"/>
</dbReference>
<accession>A0A0N8GPX3</accession>
<gene>
    <name evidence="4" type="ORF">SE15_13455</name>
</gene>
<evidence type="ECO:0000259" key="3">
    <source>
        <dbReference type="PROSITE" id="PS50042"/>
    </source>
</evidence>
<feature type="compositionally biased region" description="Pro residues" evidence="1">
    <location>
        <begin position="546"/>
        <end position="564"/>
    </location>
</feature>
<dbReference type="PANTHER" id="PTHR37938">
    <property type="entry name" value="BLL0215 PROTEIN"/>
    <property type="match status" value="1"/>
</dbReference>
<feature type="transmembrane region" description="Helical" evidence="2">
    <location>
        <begin position="410"/>
        <end position="428"/>
    </location>
</feature>
<dbReference type="CDD" id="cd00038">
    <property type="entry name" value="CAP_ED"/>
    <property type="match status" value="1"/>
</dbReference>
<dbReference type="SUPFAM" id="SSF51206">
    <property type="entry name" value="cAMP-binding domain-like"/>
    <property type="match status" value="1"/>
</dbReference>
<dbReference type="InterPro" id="IPR000595">
    <property type="entry name" value="cNMP-bd_dom"/>
</dbReference>
<feature type="domain" description="Cyclic nucleotide-binding" evidence="3">
    <location>
        <begin position="17"/>
        <end position="119"/>
    </location>
</feature>
<keyword evidence="2" id="KW-1133">Transmembrane helix</keyword>
<feature type="transmembrane region" description="Helical" evidence="2">
    <location>
        <begin position="164"/>
        <end position="187"/>
    </location>
</feature>
<name>A0A0N8GPX3_9CHLR</name>
<dbReference type="Gene3D" id="2.60.120.10">
    <property type="entry name" value="Jelly Rolls"/>
    <property type="match status" value="1"/>
</dbReference>
<proteinExistence type="predicted"/>
<reference evidence="4 5" key="1">
    <citation type="submission" date="2015-07" db="EMBL/GenBank/DDBJ databases">
        <title>Whole genome sequence of Thermanaerothrix daxensis DSM 23592.</title>
        <authorList>
            <person name="Hemp J."/>
            <person name="Ward L.M."/>
            <person name="Pace L.A."/>
            <person name="Fischer W.W."/>
        </authorList>
    </citation>
    <scope>NUCLEOTIDE SEQUENCE [LARGE SCALE GENOMIC DNA]</scope>
    <source>
        <strain evidence="4 5">GNS-1</strain>
    </source>
</reference>
<dbReference type="InterPro" id="IPR018490">
    <property type="entry name" value="cNMP-bd_dom_sf"/>
</dbReference>
<keyword evidence="2" id="KW-0812">Transmembrane</keyword>
<comment type="caution">
    <text evidence="4">The sequence shown here is derived from an EMBL/GenBank/DDBJ whole genome shotgun (WGS) entry which is preliminary data.</text>
</comment>
<sequence length="564" mass="64691">MEIPQEQVLALLQQCHLFRNLSEEQRLSVAARWQALFYEEGLTLYEAGQDATAFFLIFSGRVRLSHRHGDREEITYLEEGDYFGEEALSPTPLARRATASAAAPLIVLRLEATDYQALVREIPHLAPTFRLILNSYLLASRMSFHWRGPREAVRYLARRHPFFLFLRAALPALVTTALVSLFAFLTIVVWHGAFLPTLLLVLSLVGGLGWLAWSVIDWSNDYVVITNRRVVLLERILLLYESRQEVPLEAILADEVQTDQIGRFINYGNLIVRTYTGQIILDRLAEPQRVLALLDEQRERARRGRRRAQREAIEATIRSRLGLPTPTPPAESVPTPAEESPPPPPTSGQRLGKTLARLFMLRQEEGDTIIYRTHWAILLAKTALPTLCLLLDLALALLILSQRLPLPQRLGWVLLLIGLPALWLWWLYQYVDWRNDRYIITPEMIIDVYKKPLGVEEKRSAPLRNIQTIEYARKTLIHLLLNFGTVYIRVGDTQFTFDNVYNPSEVQRELFQHLVAARQREEQRAEQAQREQLVEWIELYHRVTNTPPPPPPAAQTPPPASESG</sequence>
<keyword evidence="5" id="KW-1185">Reference proteome</keyword>
<dbReference type="Pfam" id="PF00027">
    <property type="entry name" value="cNMP_binding"/>
    <property type="match status" value="1"/>
</dbReference>
<dbReference type="AlphaFoldDB" id="A0A0N8GPX3"/>
<dbReference type="InterPro" id="IPR014710">
    <property type="entry name" value="RmlC-like_jellyroll"/>
</dbReference>
<evidence type="ECO:0000256" key="1">
    <source>
        <dbReference type="SAM" id="MobiDB-lite"/>
    </source>
</evidence>
<dbReference type="PROSITE" id="PS50042">
    <property type="entry name" value="CNMP_BINDING_3"/>
    <property type="match status" value="1"/>
</dbReference>
<dbReference type="SMART" id="SM00100">
    <property type="entry name" value="cNMP"/>
    <property type="match status" value="1"/>
</dbReference>
<evidence type="ECO:0000313" key="5">
    <source>
        <dbReference type="Proteomes" id="UP000050544"/>
    </source>
</evidence>
<dbReference type="Proteomes" id="UP000050544">
    <property type="component" value="Unassembled WGS sequence"/>
</dbReference>
<feature type="region of interest" description="Disordered" evidence="1">
    <location>
        <begin position="320"/>
        <end position="349"/>
    </location>
</feature>
<feature type="transmembrane region" description="Helical" evidence="2">
    <location>
        <begin position="382"/>
        <end position="404"/>
    </location>
</feature>
<dbReference type="STRING" id="869279.SE15_13455"/>
<protein>
    <recommendedName>
        <fullName evidence="3">Cyclic nucleotide-binding domain-containing protein</fullName>
    </recommendedName>
</protein>
<feature type="transmembrane region" description="Helical" evidence="2">
    <location>
        <begin position="193"/>
        <end position="213"/>
    </location>
</feature>
<organism evidence="4 5">
    <name type="scientific">Thermanaerothrix daxensis</name>
    <dbReference type="NCBI Taxonomy" id="869279"/>
    <lineage>
        <taxon>Bacteria</taxon>
        <taxon>Bacillati</taxon>
        <taxon>Chloroflexota</taxon>
        <taxon>Anaerolineae</taxon>
        <taxon>Anaerolineales</taxon>
        <taxon>Anaerolineaceae</taxon>
        <taxon>Thermanaerothrix</taxon>
    </lineage>
</organism>
<dbReference type="EMBL" id="LGKO01000006">
    <property type="protein sequence ID" value="KPL82098.1"/>
    <property type="molecule type" value="Genomic_DNA"/>
</dbReference>
<keyword evidence="2" id="KW-0472">Membrane</keyword>
<evidence type="ECO:0000256" key="2">
    <source>
        <dbReference type="SAM" id="Phobius"/>
    </source>
</evidence>
<evidence type="ECO:0000313" key="4">
    <source>
        <dbReference type="EMBL" id="KPL82098.1"/>
    </source>
</evidence>
<feature type="region of interest" description="Disordered" evidence="1">
    <location>
        <begin position="542"/>
        <end position="564"/>
    </location>
</feature>
<dbReference type="PATRIC" id="fig|869279.4.peg.2626"/>